<protein>
    <submittedName>
        <fullName evidence="6">CIC11C00000002976</fullName>
    </submittedName>
</protein>
<evidence type="ECO:0000313" key="6">
    <source>
        <dbReference type="EMBL" id="SGZ54217.1"/>
    </source>
</evidence>
<comment type="similarity">
    <text evidence="1">Belongs to the pseudouridine synthase TruD family.</text>
</comment>
<dbReference type="GO" id="GO:0003723">
    <property type="term" value="F:RNA binding"/>
    <property type="evidence" value="ECO:0007669"/>
    <property type="project" value="InterPro"/>
</dbReference>
<evidence type="ECO:0000256" key="2">
    <source>
        <dbReference type="ARBA" id="ARBA00022694"/>
    </source>
</evidence>
<feature type="region of interest" description="Disordered" evidence="4">
    <location>
        <begin position="1"/>
        <end position="26"/>
    </location>
</feature>
<feature type="region of interest" description="Disordered" evidence="4">
    <location>
        <begin position="114"/>
        <end position="138"/>
    </location>
</feature>
<dbReference type="GO" id="GO:0005634">
    <property type="term" value="C:nucleus"/>
    <property type="evidence" value="ECO:0007669"/>
    <property type="project" value="TreeGrafter"/>
</dbReference>
<organism evidence="6 7">
    <name type="scientific">Sungouiella intermedia</name>
    <dbReference type="NCBI Taxonomy" id="45354"/>
    <lineage>
        <taxon>Eukaryota</taxon>
        <taxon>Fungi</taxon>
        <taxon>Dikarya</taxon>
        <taxon>Ascomycota</taxon>
        <taxon>Saccharomycotina</taxon>
        <taxon>Pichiomycetes</taxon>
        <taxon>Metschnikowiaceae</taxon>
        <taxon>Sungouiella</taxon>
    </lineage>
</organism>
<dbReference type="GO" id="GO:0001522">
    <property type="term" value="P:pseudouridine synthesis"/>
    <property type="evidence" value="ECO:0007669"/>
    <property type="project" value="InterPro"/>
</dbReference>
<dbReference type="PIRSF" id="PIRSF037016">
    <property type="entry name" value="Pseudouridin_synth_euk_prd"/>
    <property type="match status" value="1"/>
</dbReference>
<dbReference type="CDD" id="cd02576">
    <property type="entry name" value="PseudoU_synth_ScPUS7"/>
    <property type="match status" value="1"/>
</dbReference>
<dbReference type="GO" id="GO:0009982">
    <property type="term" value="F:pseudouridine synthase activity"/>
    <property type="evidence" value="ECO:0007669"/>
    <property type="project" value="InterPro"/>
</dbReference>
<feature type="compositionally biased region" description="Basic and acidic residues" evidence="4">
    <location>
        <begin position="7"/>
        <end position="19"/>
    </location>
</feature>
<gene>
    <name evidence="6" type="ORF">SAMEA4029010_CIC11G00000002976</name>
</gene>
<reference evidence="6 7" key="1">
    <citation type="submission" date="2016-10" db="EMBL/GenBank/DDBJ databases">
        <authorList>
            <person name="de Groot N.N."/>
        </authorList>
    </citation>
    <scope>NUCLEOTIDE SEQUENCE [LARGE SCALE GENOMIC DNA]</scope>
    <source>
        <strain evidence="6 7">CBS 141442</strain>
    </source>
</reference>
<keyword evidence="3" id="KW-0413">Isomerase</keyword>
<dbReference type="STRING" id="45354.A0A1L0BS77"/>
<dbReference type="OrthoDB" id="447290at2759"/>
<dbReference type="InterPro" id="IPR020119">
    <property type="entry name" value="PsdUridine_synth_TruD_CS"/>
</dbReference>
<keyword evidence="2" id="KW-0819">tRNA processing</keyword>
<dbReference type="InterPro" id="IPR001656">
    <property type="entry name" value="PsdUridine_synth_TruD"/>
</dbReference>
<evidence type="ECO:0000256" key="3">
    <source>
        <dbReference type="ARBA" id="ARBA00023235"/>
    </source>
</evidence>
<dbReference type="Proteomes" id="UP000182334">
    <property type="component" value="Chromosome IV"/>
</dbReference>
<feature type="domain" description="TRUD" evidence="5">
    <location>
        <begin position="359"/>
        <end position="605"/>
    </location>
</feature>
<dbReference type="SUPFAM" id="SSF55120">
    <property type="entry name" value="Pseudouridine synthase"/>
    <property type="match status" value="1"/>
</dbReference>
<dbReference type="AlphaFoldDB" id="A0A1L0BS77"/>
<dbReference type="Gene3D" id="3.30.2350.20">
    <property type="entry name" value="TruD, catalytic domain"/>
    <property type="match status" value="2"/>
</dbReference>
<sequence>MEQVTESVKRGAEELEATNKRAQPPKTFKVVQESDVGITQYINESYKNGGGFFGTIKQRYSDFQVNEIDLKGNVVHLVDQGIDLGLSKKEKRFEQRRADRVDLQGKTPEEVEKIKEEKAESEQNALTEGENQPKYELSDENRSRLLELITPEELQQIEDLFGNGGNMETKSSFAEKEKRTQLHQLLRMAFQGKLESITSPENTFKIALSKGTGQLRRNNNINHVDENGVVNYGLGAFKNYLHFTVYKENRETMEVASTITKFLRIPNKSVKYAGTKDRRGVTCQKFSIHKGKVARVSSLNKGLKGAVLGGFSYEDRSLDLGDLQGNEFTIAIRDVNPYDQEEDIQKIVKTSFDSLKEKGYINYFGLQRFGTFSISTHVLGIILLKDDWRGAVELILAEQERVVPDSVESRRVWAETGDAAAAAKLMPRRCSAEHSVLTALAKEKKGEDGYAKQAYFKAIMQIPRNLRLIYVHAYQSYVWNLVASKRIELFGLEIQEGDLVMIEEKSADSKIVTEIVDGEDFAEDVAGTTTDKVRPLTKEDISSGKYTIYDVVLPSPGYDVVYPTNSQLMEVYENAMAKDGLDPRNMGRRVKEFSLSGSYRPLMGRATDLSFQIVKYQEPTDALIRTDLEIIKEKEATGTELARIVENDSPEAQRMAVILKMKLGVSSYATMALREFMKADTSRLSANFDVKA</sequence>
<evidence type="ECO:0000313" key="7">
    <source>
        <dbReference type="Proteomes" id="UP000182334"/>
    </source>
</evidence>
<dbReference type="PANTHER" id="PTHR13326">
    <property type="entry name" value="TRNA PSEUDOURIDINE SYNTHASE D"/>
    <property type="match status" value="1"/>
</dbReference>
<evidence type="ECO:0000256" key="1">
    <source>
        <dbReference type="ARBA" id="ARBA00007953"/>
    </source>
</evidence>
<dbReference type="GO" id="GO:0008033">
    <property type="term" value="P:tRNA processing"/>
    <property type="evidence" value="ECO:0007669"/>
    <property type="project" value="UniProtKB-KW"/>
</dbReference>
<dbReference type="EMBL" id="LT635759">
    <property type="protein sequence ID" value="SGZ54217.1"/>
    <property type="molecule type" value="Genomic_DNA"/>
</dbReference>
<dbReference type="NCBIfam" id="TIGR00094">
    <property type="entry name" value="tRNA_TruD_broad"/>
    <property type="match status" value="1"/>
</dbReference>
<dbReference type="PANTHER" id="PTHR13326:SF21">
    <property type="entry name" value="PSEUDOURIDYLATE SYNTHASE PUS7L"/>
    <property type="match status" value="1"/>
</dbReference>
<evidence type="ECO:0000256" key="4">
    <source>
        <dbReference type="SAM" id="MobiDB-lite"/>
    </source>
</evidence>
<evidence type="ECO:0000259" key="5">
    <source>
        <dbReference type="PROSITE" id="PS50984"/>
    </source>
</evidence>
<keyword evidence="7" id="KW-1185">Reference proteome</keyword>
<dbReference type="InterPro" id="IPR011760">
    <property type="entry name" value="PsdUridine_synth_TruD_insert"/>
</dbReference>
<dbReference type="PROSITE" id="PS50984">
    <property type="entry name" value="TRUD"/>
    <property type="match status" value="1"/>
</dbReference>
<dbReference type="Pfam" id="PF01142">
    <property type="entry name" value="TruD"/>
    <property type="match status" value="1"/>
</dbReference>
<dbReference type="PROSITE" id="PS01268">
    <property type="entry name" value="UPF0024"/>
    <property type="match status" value="1"/>
</dbReference>
<name>A0A1L0BS77_9ASCO</name>
<accession>A0A1L0BS77</accession>
<proteinExistence type="inferred from homology"/>
<dbReference type="InterPro" id="IPR020103">
    <property type="entry name" value="PsdUridine_synth_cat_dom_sf"/>
</dbReference>
<dbReference type="InterPro" id="IPR042214">
    <property type="entry name" value="TruD_catalytic"/>
</dbReference>